<sequence>MIDDTVLFEGEDRFGPIRVTEQPSLMGPLRVLGFGPADEQSRTLVKKPWVLQHEYTQAMMLSLLFCTPKRALVLGVGGGCLISALVKGVKGIKVTGVELRPLVTELAHKYFGLPQSKRIELVHQDAQSYLDEGGHKKVDLVMADIYGADAVAEDQLKTDFVTQAAAQLKSSGVLVLNCWAEHQRHPQLMAALAIHFVDCRGALLSSGNYVIIASKVEDTQSGKQLREKLSKISDVLEVNLGHCLSRLEAFDPQSF</sequence>
<reference evidence="2 3" key="1">
    <citation type="submission" date="2019-04" db="EMBL/GenBank/DDBJ databases">
        <authorList>
            <person name="Hwang J.C."/>
        </authorList>
    </citation>
    <scope>NUCLEOTIDE SEQUENCE [LARGE SCALE GENOMIC DNA]</scope>
    <source>
        <strain evidence="2 3">IMCC35002</strain>
    </source>
</reference>
<accession>A0A4V5NYF9</accession>
<keyword evidence="3" id="KW-1185">Reference proteome</keyword>
<gene>
    <name evidence="2" type="ORF">FCL42_02340</name>
</gene>
<dbReference type="OrthoDB" id="9761985at2"/>
<proteinExistence type="predicted"/>
<evidence type="ECO:0000313" key="2">
    <source>
        <dbReference type="EMBL" id="TKB58608.1"/>
    </source>
</evidence>
<dbReference type="Proteomes" id="UP000305675">
    <property type="component" value="Unassembled WGS sequence"/>
</dbReference>
<protein>
    <submittedName>
        <fullName evidence="2">Spermidine synthase</fullName>
    </submittedName>
</protein>
<dbReference type="NCBIfam" id="NF037959">
    <property type="entry name" value="MFS_SpdSyn"/>
    <property type="match status" value="1"/>
</dbReference>
<keyword evidence="1" id="KW-0620">Polyamine biosynthesis</keyword>
<evidence type="ECO:0000313" key="3">
    <source>
        <dbReference type="Proteomes" id="UP000305675"/>
    </source>
</evidence>
<dbReference type="Pfam" id="PF01564">
    <property type="entry name" value="Spermine_synth"/>
    <property type="match status" value="1"/>
</dbReference>
<dbReference type="SUPFAM" id="SSF53335">
    <property type="entry name" value="S-adenosyl-L-methionine-dependent methyltransferases"/>
    <property type="match status" value="1"/>
</dbReference>
<dbReference type="RefSeq" id="WP_136861756.1">
    <property type="nucleotide sequence ID" value="NZ_SWCJ01000001.1"/>
</dbReference>
<dbReference type="PANTHER" id="PTHR43317:SF1">
    <property type="entry name" value="THERMOSPERMINE SYNTHASE ACAULIS5"/>
    <property type="match status" value="1"/>
</dbReference>
<comment type="caution">
    <text evidence="2">The sequence shown here is derived from an EMBL/GenBank/DDBJ whole genome shotgun (WGS) entry which is preliminary data.</text>
</comment>
<dbReference type="AlphaFoldDB" id="A0A4V5NYF9"/>
<organism evidence="2 3">
    <name type="scientific">Ferrimonas aestuarii</name>
    <dbReference type="NCBI Taxonomy" id="2569539"/>
    <lineage>
        <taxon>Bacteria</taxon>
        <taxon>Pseudomonadati</taxon>
        <taxon>Pseudomonadota</taxon>
        <taxon>Gammaproteobacteria</taxon>
        <taxon>Alteromonadales</taxon>
        <taxon>Ferrimonadaceae</taxon>
        <taxon>Ferrimonas</taxon>
    </lineage>
</organism>
<dbReference type="Gene3D" id="3.40.50.150">
    <property type="entry name" value="Vaccinia Virus protein VP39"/>
    <property type="match status" value="1"/>
</dbReference>
<dbReference type="GO" id="GO:0006596">
    <property type="term" value="P:polyamine biosynthetic process"/>
    <property type="evidence" value="ECO:0007669"/>
    <property type="project" value="UniProtKB-KW"/>
</dbReference>
<evidence type="ECO:0000256" key="1">
    <source>
        <dbReference type="ARBA" id="ARBA00023115"/>
    </source>
</evidence>
<dbReference type="EMBL" id="SWCJ01000001">
    <property type="protein sequence ID" value="TKB58608.1"/>
    <property type="molecule type" value="Genomic_DNA"/>
</dbReference>
<dbReference type="InterPro" id="IPR029063">
    <property type="entry name" value="SAM-dependent_MTases_sf"/>
</dbReference>
<dbReference type="CDD" id="cd02440">
    <property type="entry name" value="AdoMet_MTases"/>
    <property type="match status" value="1"/>
</dbReference>
<name>A0A4V5NYF9_9GAMM</name>
<dbReference type="PANTHER" id="PTHR43317">
    <property type="entry name" value="THERMOSPERMINE SYNTHASE ACAULIS5"/>
    <property type="match status" value="1"/>
</dbReference>